<accession>A0A1M7XUD5</accession>
<dbReference type="KEGG" id="vg:30523193"/>
<dbReference type="EMBL" id="LT671577">
    <property type="protein sequence ID" value="SHO33305.1"/>
    <property type="molecule type" value="Genomic_DNA"/>
</dbReference>
<organism evidence="1 2">
    <name type="scientific">Cedratvirus A11</name>
    <dbReference type="NCBI Taxonomy" id="1903266"/>
    <lineage>
        <taxon>Viruses</taxon>
        <taxon>Pithoviruses</taxon>
        <taxon>Orthocedratvirinae</taxon>
        <taxon>Alphacedratvirus</taxon>
        <taxon>Alphacedratvirus aljazairmassiliense</taxon>
    </lineage>
</organism>
<dbReference type="RefSeq" id="YP_009329177.1">
    <property type="nucleotide sequence ID" value="NC_032108.1"/>
</dbReference>
<dbReference type="GeneID" id="30523193"/>
<reference evidence="1 2" key="1">
    <citation type="submission" date="2016-11" db="EMBL/GenBank/DDBJ databases">
        <authorList>
            <consortium name="Urmite Genomes"/>
        </authorList>
    </citation>
    <scope>NUCLEOTIDE SEQUENCE [LARGE SCALE GENOMIC DNA]</scope>
    <source>
        <strain evidence="1 2">A11</strain>
    </source>
</reference>
<name>A0A1M7XUD5_9VIRU</name>
<evidence type="ECO:0000313" key="1">
    <source>
        <dbReference type="EMBL" id="SHO33305.1"/>
    </source>
</evidence>
<evidence type="ECO:0000313" key="2">
    <source>
        <dbReference type="Proteomes" id="UP000201465"/>
    </source>
</evidence>
<gene>
    <name evidence="1" type="ORF">BQ3484_237</name>
</gene>
<dbReference type="OrthoDB" id="28509at10239"/>
<keyword evidence="2" id="KW-1185">Reference proteome</keyword>
<protein>
    <submittedName>
        <fullName evidence="1">Uncharacterized protein</fullName>
    </submittedName>
</protein>
<sequence length="157" mass="18855">LKALVATMSSYYVVYGWREGHFVRMYACQADFNPEKTYYCMVDTVEEMLEFMDSIVSIEKKRKVNTYDQFFKVGIIERMEDSSAIYGKEKYEIYFDRWDKVVDKRGLVMEFISQAKLSRVHRIDEYCRRCIKWSPQPEGFHPKDFTFPEFFTDDDAL</sequence>
<dbReference type="Proteomes" id="UP000201465">
    <property type="component" value="Segment"/>
</dbReference>
<feature type="non-terminal residue" evidence="1">
    <location>
        <position position="1"/>
    </location>
</feature>
<proteinExistence type="predicted"/>